<name>A0A811UM92_CERCA</name>
<dbReference type="Proteomes" id="UP000606786">
    <property type="component" value="Unassembled WGS sequence"/>
</dbReference>
<evidence type="ECO:0000313" key="1">
    <source>
        <dbReference type="EMBL" id="CAD6998996.1"/>
    </source>
</evidence>
<sequence>MYTYVHMYSCGKHTPSFDFNELLTCIPFQIWQAEVTLQQPKLAIWHQGDVKYNKRATITIDSSKFQAMQKQSRWTQVSVCLPLELVHVEIGAAQSAALYTQLPVQRMQEQWLASSPFLQQGIAIVAGSAVAVAIAAATRDYADIV</sequence>
<accession>A0A811UM92</accession>
<organism evidence="1 2">
    <name type="scientific">Ceratitis capitata</name>
    <name type="common">Mediterranean fruit fly</name>
    <name type="synonym">Tephritis capitata</name>
    <dbReference type="NCBI Taxonomy" id="7213"/>
    <lineage>
        <taxon>Eukaryota</taxon>
        <taxon>Metazoa</taxon>
        <taxon>Ecdysozoa</taxon>
        <taxon>Arthropoda</taxon>
        <taxon>Hexapoda</taxon>
        <taxon>Insecta</taxon>
        <taxon>Pterygota</taxon>
        <taxon>Neoptera</taxon>
        <taxon>Endopterygota</taxon>
        <taxon>Diptera</taxon>
        <taxon>Brachycera</taxon>
        <taxon>Muscomorpha</taxon>
        <taxon>Tephritoidea</taxon>
        <taxon>Tephritidae</taxon>
        <taxon>Ceratitis</taxon>
        <taxon>Ceratitis</taxon>
    </lineage>
</organism>
<protein>
    <submittedName>
        <fullName evidence="1">(Mediterranean fruit fly) hypothetical protein</fullName>
    </submittedName>
</protein>
<evidence type="ECO:0000313" key="2">
    <source>
        <dbReference type="Proteomes" id="UP000606786"/>
    </source>
</evidence>
<reference evidence="1" key="1">
    <citation type="submission" date="2020-11" db="EMBL/GenBank/DDBJ databases">
        <authorList>
            <person name="Whitehead M."/>
        </authorList>
    </citation>
    <scope>NUCLEOTIDE SEQUENCE</scope>
    <source>
        <strain evidence="1">EGII</strain>
    </source>
</reference>
<dbReference type="AlphaFoldDB" id="A0A811UM92"/>
<keyword evidence="2" id="KW-1185">Reference proteome</keyword>
<proteinExistence type="predicted"/>
<gene>
    <name evidence="1" type="ORF">CCAP1982_LOCUS7543</name>
</gene>
<comment type="caution">
    <text evidence="1">The sequence shown here is derived from an EMBL/GenBank/DDBJ whole genome shotgun (WGS) entry which is preliminary data.</text>
</comment>
<dbReference type="EMBL" id="CAJHJT010000012">
    <property type="protein sequence ID" value="CAD6998996.1"/>
    <property type="molecule type" value="Genomic_DNA"/>
</dbReference>